<gene>
    <name evidence="2" type="ordered locus">SNE_A14830</name>
</gene>
<organism evidence="2 3">
    <name type="scientific">Simkania negevensis (strain ATCC VR-1471 / DSM 27360 / Z)</name>
    <dbReference type="NCBI Taxonomy" id="331113"/>
    <lineage>
        <taxon>Bacteria</taxon>
        <taxon>Pseudomonadati</taxon>
        <taxon>Chlamydiota</taxon>
        <taxon>Chlamydiia</taxon>
        <taxon>Parachlamydiales</taxon>
        <taxon>Simkaniaceae</taxon>
        <taxon>Simkania</taxon>
    </lineage>
</organism>
<sequence>MEGIDFALGGVGAFEGYNFEDSSEVEISFFDREPAYDAQVTQAMKNMQERVLQNHTQKHTLSTIDNVVKVKTLNAQVRQDKINFWQSRRAEMFTLGGASVIGLIGSAFLAASSGGILAGVLGVTSLVGSILGFYRGYQASNQMSQWSLDLPVAIATQRRLAFEEGLLHAMRLDATGKAHPCPFSSIMTSTEMQGMYNVYFHNLARSFERGGDVKEQLAIIQQVAVDGPLCPHVYGYAKLHPHHVTQLQFYIGEHDKFVNAFASIEKRRLDQEKQVKDKAHDQICTIEKHKNAALAVVNATYTSYKDQVDKEKSEALFGLSPEEIKVVSREFDQKLADARQLRDLGAAAISYPFQVQCEGVEKERDQYLTQIRYDRDAQLLPFYNHLRLLHTNAYRALIGQPPSAYPTLSDPYNLSFQPPVFTMPQPSAPSYEATFGGFRDRVDSRVYDAFMGAYRQQQHQKAS</sequence>
<keyword evidence="3" id="KW-1185">Reference proteome</keyword>
<dbReference type="AlphaFoldDB" id="F8L945"/>
<feature type="transmembrane region" description="Helical" evidence="1">
    <location>
        <begin position="116"/>
        <end position="134"/>
    </location>
</feature>
<reference key="1">
    <citation type="journal article" date="2011" name="Mol. Biol. Evol.">
        <title>Unity in variety -- the pan-genome of the Chlamydiae.</title>
        <authorList>
            <person name="Collingro A."/>
            <person name="Tischler P."/>
            <person name="Weinmaier T."/>
            <person name="Penz T."/>
            <person name="Heinz E."/>
            <person name="Brunham R.C."/>
            <person name="Read T.D."/>
            <person name="Bavoil P.M."/>
            <person name="Sachse K."/>
            <person name="Kahane S."/>
            <person name="Friedman M.G."/>
            <person name="Rattei T."/>
            <person name="Myers G.S.A."/>
            <person name="Horn M."/>
        </authorList>
    </citation>
    <scope>NUCLEOTIDE SEQUENCE</scope>
    <source>
        <strain>Z</strain>
    </source>
</reference>
<dbReference type="EMBL" id="FR872582">
    <property type="protein sequence ID" value="CCB89360.1"/>
    <property type="molecule type" value="Genomic_DNA"/>
</dbReference>
<dbReference type="KEGG" id="sng:SNE_A14830"/>
<dbReference type="Proteomes" id="UP000000496">
    <property type="component" value="Chromosome gsn.131"/>
</dbReference>
<dbReference type="HOGENOM" id="CLU_590377_0_0_0"/>
<keyword evidence="1" id="KW-0812">Transmembrane</keyword>
<feature type="transmembrane region" description="Helical" evidence="1">
    <location>
        <begin position="92"/>
        <end position="110"/>
    </location>
</feature>
<accession>F8L945</accession>
<evidence type="ECO:0000256" key="1">
    <source>
        <dbReference type="SAM" id="Phobius"/>
    </source>
</evidence>
<dbReference type="STRING" id="331113.SNE_A14830"/>
<dbReference type="RefSeq" id="WP_013943826.1">
    <property type="nucleotide sequence ID" value="NC_015713.1"/>
</dbReference>
<name>F8L945_SIMNZ</name>
<keyword evidence="1" id="KW-1133">Transmembrane helix</keyword>
<reference evidence="2 3" key="2">
    <citation type="journal article" date="2011" name="Mol. Biol. Evol.">
        <title>Unity in variety--the pan-genome of the Chlamydiae.</title>
        <authorList>
            <person name="Collingro A."/>
            <person name="Tischler P."/>
            <person name="Weinmaier T."/>
            <person name="Penz T."/>
            <person name="Heinz E."/>
            <person name="Brunham R.C."/>
            <person name="Read T.D."/>
            <person name="Bavoil P.M."/>
            <person name="Sachse K."/>
            <person name="Kahane S."/>
            <person name="Friedman M.G."/>
            <person name="Rattei T."/>
            <person name="Myers G.S."/>
            <person name="Horn M."/>
        </authorList>
    </citation>
    <scope>NUCLEOTIDE SEQUENCE [LARGE SCALE GENOMIC DNA]</scope>
    <source>
        <strain evidence="3">ATCC VR-1471 / Z</strain>
    </source>
</reference>
<evidence type="ECO:0000313" key="3">
    <source>
        <dbReference type="Proteomes" id="UP000000496"/>
    </source>
</evidence>
<proteinExistence type="predicted"/>
<keyword evidence="1" id="KW-0472">Membrane</keyword>
<evidence type="ECO:0000313" key="2">
    <source>
        <dbReference type="EMBL" id="CCB89360.1"/>
    </source>
</evidence>
<protein>
    <submittedName>
        <fullName evidence="2">Uncharacterized protein</fullName>
    </submittedName>
</protein>